<keyword evidence="9 10" id="KW-0234">DNA repair</keyword>
<evidence type="ECO:0000256" key="7">
    <source>
        <dbReference type="ARBA" id="ARBA00022840"/>
    </source>
</evidence>
<organism evidence="12 13">
    <name type="scientific">Denitratimonas tolerans</name>
    <dbReference type="NCBI Taxonomy" id="1338420"/>
    <lineage>
        <taxon>Bacteria</taxon>
        <taxon>Pseudomonadati</taxon>
        <taxon>Pseudomonadota</taxon>
        <taxon>Gammaproteobacteria</taxon>
        <taxon>Lysobacterales</taxon>
        <taxon>Lysobacteraceae</taxon>
        <taxon>Denitratimonas</taxon>
    </lineage>
</organism>
<keyword evidence="4 10" id="KW-0378">Hydrolase</keyword>
<dbReference type="PIRSF" id="PIRSF000980">
    <property type="entry name" value="RecC"/>
    <property type="match status" value="1"/>
</dbReference>
<dbReference type="SUPFAM" id="SSF52980">
    <property type="entry name" value="Restriction endonuclease-like"/>
    <property type="match status" value="1"/>
</dbReference>
<dbReference type="InterPro" id="IPR027417">
    <property type="entry name" value="P-loop_NTPase"/>
</dbReference>
<evidence type="ECO:0000256" key="1">
    <source>
        <dbReference type="ARBA" id="ARBA00022722"/>
    </source>
</evidence>
<dbReference type="PANTHER" id="PTHR30591">
    <property type="entry name" value="RECBCD ENZYME SUBUNIT RECC"/>
    <property type="match status" value="1"/>
</dbReference>
<protein>
    <recommendedName>
        <fullName evidence="10">RecBCD enzyme subunit RecC</fullName>
    </recommendedName>
    <alternativeName>
        <fullName evidence="10">Exonuclease V subunit RecC</fullName>
        <shortName evidence="10">ExoV subunit RecC</shortName>
    </alternativeName>
    <alternativeName>
        <fullName evidence="10">Helicase/nuclease RecBCD subunit RecC</fullName>
    </alternativeName>
</protein>
<evidence type="ECO:0000256" key="6">
    <source>
        <dbReference type="ARBA" id="ARBA00022839"/>
    </source>
</evidence>
<keyword evidence="5 10" id="KW-0347">Helicase</keyword>
<comment type="function">
    <text evidence="10">A helicase/nuclease that prepares dsDNA breaks (DSB) for recombinational DNA repair. Binds to DSBs and unwinds DNA via a highly rapid and processive ATP-dependent bidirectional helicase activity. Unwinds dsDNA until it encounters a Chi (crossover hotspot instigator) sequence from the 3' direction. Cuts ssDNA a few nucleotides 3' to the Chi site. The properties and activities of the enzyme are changed at Chi. The Chi-altered holoenzyme produces a long 3'-ssDNA overhang and facilitates RecA-binding to the ssDNA for homologous DNA recombination and repair. Holoenzyme degrades any linearized DNA that is unable to undergo homologous recombination. In the holoenzyme this subunit recognizes the wild-type Chi sequence, and when added to isolated RecB increases its ATP-dependent helicase processivity.</text>
</comment>
<dbReference type="Proteomes" id="UP001364472">
    <property type="component" value="Unassembled WGS sequence"/>
</dbReference>
<keyword evidence="8 10" id="KW-0238">DNA-binding</keyword>
<evidence type="ECO:0000313" key="12">
    <source>
        <dbReference type="EMBL" id="MEJ1249626.1"/>
    </source>
</evidence>
<evidence type="ECO:0000256" key="10">
    <source>
        <dbReference type="HAMAP-Rule" id="MF_01486"/>
    </source>
</evidence>
<evidence type="ECO:0000256" key="9">
    <source>
        <dbReference type="ARBA" id="ARBA00023204"/>
    </source>
</evidence>
<dbReference type="SUPFAM" id="SSF52540">
    <property type="entry name" value="P-loop containing nucleoside triphosphate hydrolases"/>
    <property type="match status" value="2"/>
</dbReference>
<keyword evidence="7 10" id="KW-0067">ATP-binding</keyword>
<dbReference type="EMBL" id="JBBDHC010000009">
    <property type="protein sequence ID" value="MEJ1249626.1"/>
    <property type="molecule type" value="Genomic_DNA"/>
</dbReference>
<evidence type="ECO:0000256" key="2">
    <source>
        <dbReference type="ARBA" id="ARBA00022741"/>
    </source>
</evidence>
<dbReference type="Gene3D" id="3.40.50.10930">
    <property type="match status" value="1"/>
</dbReference>
<dbReference type="AlphaFoldDB" id="A0AAW9R642"/>
<dbReference type="RefSeq" id="WP_337335342.1">
    <property type="nucleotide sequence ID" value="NZ_JBBDHC010000009.1"/>
</dbReference>
<dbReference type="Pfam" id="PF04257">
    <property type="entry name" value="Exonuc_V_gamma"/>
    <property type="match status" value="1"/>
</dbReference>
<dbReference type="HAMAP" id="MF_01486">
    <property type="entry name" value="RecC"/>
    <property type="match status" value="1"/>
</dbReference>
<dbReference type="Gene3D" id="3.40.50.300">
    <property type="entry name" value="P-loop containing nucleotide triphosphate hydrolases"/>
    <property type="match status" value="2"/>
</dbReference>
<evidence type="ECO:0000256" key="8">
    <source>
        <dbReference type="ARBA" id="ARBA00023125"/>
    </source>
</evidence>
<keyword evidence="6 10" id="KW-0269">Exonuclease</keyword>
<dbReference type="PANTHER" id="PTHR30591:SF1">
    <property type="entry name" value="RECBCD ENZYME SUBUNIT RECC"/>
    <property type="match status" value="1"/>
</dbReference>
<accession>A0AAW9R642</accession>
<dbReference type="GO" id="GO:0009338">
    <property type="term" value="C:exodeoxyribonuclease V complex"/>
    <property type="evidence" value="ECO:0007669"/>
    <property type="project" value="InterPro"/>
</dbReference>
<dbReference type="InterPro" id="IPR041500">
    <property type="entry name" value="RecC_C"/>
</dbReference>
<comment type="similarity">
    <text evidence="10">Belongs to the RecC family.</text>
</comment>
<reference evidence="12 13" key="1">
    <citation type="journal article" date="2016" name="Antonie Van Leeuwenhoek">
        <title>Denitratimonas tolerans gen. nov., sp. nov., a denitrifying bacterium isolated from a bioreactor for tannery wastewater treatment.</title>
        <authorList>
            <person name="Han S.I."/>
            <person name="Kim J.O."/>
            <person name="Lee Y.R."/>
            <person name="Ekpeghere K.I."/>
            <person name="Koh S.C."/>
            <person name="Whang K.S."/>
        </authorList>
    </citation>
    <scope>NUCLEOTIDE SEQUENCE [LARGE SCALE GENOMIC DNA]</scope>
    <source>
        <strain evidence="12 13">KACC 17565</strain>
    </source>
</reference>
<dbReference type="InterPro" id="IPR013986">
    <property type="entry name" value="DExx_box_DNA_helicase_dom_sf"/>
</dbReference>
<comment type="caution">
    <text evidence="12">The sequence shown here is derived from an EMBL/GenBank/DDBJ whole genome shotgun (WGS) entry which is preliminary data.</text>
</comment>
<evidence type="ECO:0000259" key="11">
    <source>
        <dbReference type="Pfam" id="PF17946"/>
    </source>
</evidence>
<keyword evidence="2 10" id="KW-0547">Nucleotide-binding</keyword>
<dbReference type="GO" id="GO:0000724">
    <property type="term" value="P:double-strand break repair via homologous recombination"/>
    <property type="evidence" value="ECO:0007669"/>
    <property type="project" value="UniProtKB-UniRule"/>
</dbReference>
<dbReference type="Gene3D" id="1.10.10.160">
    <property type="match status" value="1"/>
</dbReference>
<comment type="miscellaneous">
    <text evidence="10">In the RecBCD complex, RecB has a slow 3'-5' helicase, an exonuclease activity and loads RecA onto ssDNA, RecD has a fast 5'-3' helicase activity, while RecC stimulates the ATPase and processivity of the RecB helicase and contributes to recognition of the Chi site.</text>
</comment>
<evidence type="ECO:0000256" key="4">
    <source>
        <dbReference type="ARBA" id="ARBA00022801"/>
    </source>
</evidence>
<dbReference type="InterPro" id="IPR006697">
    <property type="entry name" value="RecC"/>
</dbReference>
<keyword evidence="1 10" id="KW-0540">Nuclease</keyword>
<gene>
    <name evidence="10" type="primary">recC</name>
    <name evidence="12" type="ORF">WB794_08070</name>
</gene>
<evidence type="ECO:0000256" key="5">
    <source>
        <dbReference type="ARBA" id="ARBA00022806"/>
    </source>
</evidence>
<dbReference type="GO" id="GO:0008854">
    <property type="term" value="F:exodeoxyribonuclease V activity"/>
    <property type="evidence" value="ECO:0007669"/>
    <property type="project" value="InterPro"/>
</dbReference>
<evidence type="ECO:0000256" key="3">
    <source>
        <dbReference type="ARBA" id="ARBA00022763"/>
    </source>
</evidence>
<dbReference type="GO" id="GO:0003677">
    <property type="term" value="F:DNA binding"/>
    <property type="evidence" value="ECO:0007669"/>
    <property type="project" value="UniProtKB-UniRule"/>
</dbReference>
<dbReference type="InterPro" id="IPR011335">
    <property type="entry name" value="Restrct_endonuc-II-like"/>
</dbReference>
<keyword evidence="13" id="KW-1185">Reference proteome</keyword>
<sequence>MTHTPESQLVILRASRLEALVPPLMTALAAHRPANLLAPQTVIAAHPGMKQWLVGAMARGVGAGGIVANVEVALPSAWLDRTACAALGNAAEGLAGWRRSSLRWAIHAALAPGSSVPGLRDARLTGAPAASRDAPGDAARRRFQLADHLAGVFSQYLIYRPDWLAAWEAGKGRFATATLADEDPASALEQNLLAPLWHHLAQRLGAHRAALTQALARALETRPELAEPLHVFGFSHLAPGEQQVLRAWARCAPVYLYLPDPCREYWGGLSAEANARGMAELRAWRADEAARIQAAGSGDWLDDAQAHPLLARWGRLGQHFYASLPEWEARADIRDHNDRADAAPATLLARVQESVRRLQPDLLFDAQPYPQRTDGESDAALAARRAAWWAPRRADPSLRVHACHTRLRELEVLREALLDAVSAGIAPGDIVVMAPDIAAYAPLLPSVFGAPGDARESWLPWHLADVPVKRSHPLFTTVAQVLDWGESRATLPEVADILAMPDVARALELSASGHDALRGWLAHSRAAWALDAHHRQEAGADAAHAHTLAWALDRLVAGYLVADAPPGEDDRALHLPDGMALLPIGGVQGPDAAALGALDHLAQEWQAWRALAQSERQASAWVEVLRTRFDRLLRIAPGDEPARAAWDALQEAIARIAGDPAQVGEDPLLHFSEVREVLLEALDGVPERQRFLMGGITFCGMVPQRAIPFAMVAVLGLDEGVFPRRRRDGGLDLMARLRRVGDRDPRSDDRWLFLETLMSTRQRLHLSWLGQGARDGAPRNPAAPLAELLSELDRAAGLPFDCADPQARPWRVQHPLQAFDARHFDGSDPALFSHSAALAAMHGGGDGEAPPFLDGEAAAPEPMPEAVGLRELLRYWRRPAENLLHDRLGLKLDGLDAEALPESEPLDGRLAAIDGIAQRVFLGEALPAGFDPDGAARWRSDAPPDWLALGGYLPPGDLGEAAWRAEAEAVTALLDAARERGLDGAPLHAVDVDIALSSAPPLRLGGRIANVAMQGDVWQLVLPFPKPGSAPALRSGDALDLGRRVAVFIQWAALRLVRTAPLPVRPALLADGECALAEHLIAWDTQFCASAADRAAMLDDLRARLARLGALWHAAGAKPPAYFPATSQAALDAWSRQAEKGGSRDDLGAIAFAAKKSFDGGQHGGERDHAPGWNRLLARGLAFEPRPDDPQTRALLEQAVSLESLIFPPLPPDAEAAR</sequence>
<evidence type="ECO:0000313" key="13">
    <source>
        <dbReference type="Proteomes" id="UP001364472"/>
    </source>
</evidence>
<name>A0AAW9R642_9GAMM</name>
<keyword evidence="3 10" id="KW-0227">DNA damage</keyword>
<comment type="subunit">
    <text evidence="10">Heterotrimer of RecB, RecC and RecD. All subunits contribute to DNA-binding.</text>
</comment>
<feature type="domain" description="RecC C-terminal" evidence="11">
    <location>
        <begin position="864"/>
        <end position="1133"/>
    </location>
</feature>
<dbReference type="Pfam" id="PF17946">
    <property type="entry name" value="RecC_C"/>
    <property type="match status" value="1"/>
</dbReference>
<dbReference type="GO" id="GO:0005524">
    <property type="term" value="F:ATP binding"/>
    <property type="evidence" value="ECO:0007669"/>
    <property type="project" value="UniProtKB-UniRule"/>
</dbReference>
<proteinExistence type="inferred from homology"/>
<dbReference type="GO" id="GO:0003678">
    <property type="term" value="F:DNA helicase activity"/>
    <property type="evidence" value="ECO:0007669"/>
    <property type="project" value="UniProtKB-UniRule"/>
</dbReference>